<name>X6P0H7_RETFI</name>
<accession>X6P0H7</accession>
<dbReference type="OrthoDB" id="498286at2759"/>
<keyword evidence="2" id="KW-1185">Reference proteome</keyword>
<dbReference type="PANTHER" id="PTHR35020">
    <property type="entry name" value="N-ACETYLGLUCOSAMINE-INDUCED PROTEIN 1"/>
    <property type="match status" value="1"/>
</dbReference>
<protein>
    <submittedName>
        <fullName evidence="1">Uncharacterized protein</fullName>
    </submittedName>
</protein>
<dbReference type="AlphaFoldDB" id="X6P0H7"/>
<dbReference type="InterPro" id="IPR022036">
    <property type="entry name" value="DUF3605"/>
</dbReference>
<reference evidence="1 2" key="1">
    <citation type="journal article" date="2013" name="Curr. Biol.">
        <title>The Genome of the Foraminiferan Reticulomyxa filosa.</title>
        <authorList>
            <person name="Glockner G."/>
            <person name="Hulsmann N."/>
            <person name="Schleicher M."/>
            <person name="Noegel A.A."/>
            <person name="Eichinger L."/>
            <person name="Gallinger C."/>
            <person name="Pawlowski J."/>
            <person name="Sierra R."/>
            <person name="Euteneuer U."/>
            <person name="Pillet L."/>
            <person name="Moustafa A."/>
            <person name="Platzer M."/>
            <person name="Groth M."/>
            <person name="Szafranski K."/>
            <person name="Schliwa M."/>
        </authorList>
    </citation>
    <scope>NUCLEOTIDE SEQUENCE [LARGE SCALE GENOMIC DNA]</scope>
</reference>
<sequence length="225" mass="26806">MIVMSGLMHGGLKWQGSQREVGRLLWRSRQRPRLLLRKKLQVNSLKEKLASWNEIKEWAENKTTENFKRSAKLGIEYSKTLKEREKVYHSRNDHILILKYGFPPKKHEKSGKLCADVNDENDTKIPIELFTPNKFPYLIEPNIYHYLLWFRKQFKDIPQETLNQKILQYVLNEHKKTNNLPSFSLQHLDIVWFENPLHLRSYPGISHLHVFWRDTRGHSHSSGVL</sequence>
<comment type="caution">
    <text evidence="1">The sequence shown here is derived from an EMBL/GenBank/DDBJ whole genome shotgun (WGS) entry which is preliminary data.</text>
</comment>
<organism evidence="1 2">
    <name type="scientific">Reticulomyxa filosa</name>
    <dbReference type="NCBI Taxonomy" id="46433"/>
    <lineage>
        <taxon>Eukaryota</taxon>
        <taxon>Sar</taxon>
        <taxon>Rhizaria</taxon>
        <taxon>Retaria</taxon>
        <taxon>Foraminifera</taxon>
        <taxon>Monothalamids</taxon>
        <taxon>Reticulomyxidae</taxon>
        <taxon>Reticulomyxa</taxon>
    </lineage>
</organism>
<dbReference type="GO" id="GO:0006044">
    <property type="term" value="P:N-acetylglucosamine metabolic process"/>
    <property type="evidence" value="ECO:0007669"/>
    <property type="project" value="TreeGrafter"/>
</dbReference>
<dbReference type="PANTHER" id="PTHR35020:SF2">
    <property type="entry name" value="N-ACETYLGLUCOSAMINE-INDUCED PROTEIN 1"/>
    <property type="match status" value="1"/>
</dbReference>
<dbReference type="Pfam" id="PF12239">
    <property type="entry name" value="DUF3605"/>
    <property type="match status" value="1"/>
</dbReference>
<gene>
    <name evidence="1" type="ORF">RFI_06089</name>
</gene>
<evidence type="ECO:0000313" key="2">
    <source>
        <dbReference type="Proteomes" id="UP000023152"/>
    </source>
</evidence>
<dbReference type="EMBL" id="ASPP01005173">
    <property type="protein sequence ID" value="ETO31032.1"/>
    <property type="molecule type" value="Genomic_DNA"/>
</dbReference>
<dbReference type="GO" id="GO:0005737">
    <property type="term" value="C:cytoplasm"/>
    <property type="evidence" value="ECO:0007669"/>
    <property type="project" value="TreeGrafter"/>
</dbReference>
<evidence type="ECO:0000313" key="1">
    <source>
        <dbReference type="EMBL" id="ETO31032.1"/>
    </source>
</evidence>
<proteinExistence type="predicted"/>
<dbReference type="Proteomes" id="UP000023152">
    <property type="component" value="Unassembled WGS sequence"/>
</dbReference>